<dbReference type="Pfam" id="PF10932">
    <property type="entry name" value="DUF2783"/>
    <property type="match status" value="1"/>
</dbReference>
<gene>
    <name evidence="1" type="ORF">SAMN05421512_103320</name>
</gene>
<accession>A0A285S1L6</accession>
<dbReference type="RefSeq" id="WP_097174382.1">
    <property type="nucleotide sequence ID" value="NZ_OBML01000003.1"/>
</dbReference>
<dbReference type="Proteomes" id="UP000219331">
    <property type="component" value="Unassembled WGS sequence"/>
</dbReference>
<evidence type="ECO:0000313" key="1">
    <source>
        <dbReference type="EMBL" id="SOC00639.1"/>
    </source>
</evidence>
<proteinExistence type="predicted"/>
<keyword evidence="2" id="KW-1185">Reference proteome</keyword>
<reference evidence="1 2" key="1">
    <citation type="submission" date="2017-08" db="EMBL/GenBank/DDBJ databases">
        <authorList>
            <person name="de Groot N.N."/>
        </authorList>
    </citation>
    <scope>NUCLEOTIDE SEQUENCE [LARGE SCALE GENOMIC DNA]</scope>
    <source>
        <strain evidence="1 2">USBA 352</strain>
    </source>
</reference>
<organism evidence="1 2">
    <name type="scientific">Stappia indica</name>
    <dbReference type="NCBI Taxonomy" id="538381"/>
    <lineage>
        <taxon>Bacteria</taxon>
        <taxon>Pseudomonadati</taxon>
        <taxon>Pseudomonadota</taxon>
        <taxon>Alphaproteobacteria</taxon>
        <taxon>Hyphomicrobiales</taxon>
        <taxon>Stappiaceae</taxon>
        <taxon>Stappia</taxon>
    </lineage>
</organism>
<dbReference type="AlphaFoldDB" id="A0A285S1L6"/>
<sequence>MSETTHETGLRLGPNLPDPDGFYAELIALHEGLSREDSEALNARLVLVLANHIGDRDVLREAFAAARLQSAPTT</sequence>
<dbReference type="OrthoDB" id="8420594at2"/>
<dbReference type="EMBL" id="OBML01000003">
    <property type="protein sequence ID" value="SOC00639.1"/>
    <property type="molecule type" value="Genomic_DNA"/>
</dbReference>
<dbReference type="STRING" id="538381.GCA_001696535_04431"/>
<dbReference type="InterPro" id="IPR021233">
    <property type="entry name" value="DUF2783"/>
</dbReference>
<evidence type="ECO:0000313" key="2">
    <source>
        <dbReference type="Proteomes" id="UP000219331"/>
    </source>
</evidence>
<name>A0A285S1L6_9HYPH</name>
<evidence type="ECO:0008006" key="3">
    <source>
        <dbReference type="Google" id="ProtNLM"/>
    </source>
</evidence>
<protein>
    <recommendedName>
        <fullName evidence="3">DUF2783 domain-containing protein</fullName>
    </recommendedName>
</protein>